<name>A0A931CSD1_9MICC</name>
<keyword evidence="4" id="KW-0472">Membrane</keyword>
<keyword evidence="3" id="KW-1133">Transmembrane helix</keyword>
<evidence type="ECO:0000256" key="5">
    <source>
        <dbReference type="SAM" id="MobiDB-lite"/>
    </source>
</evidence>
<dbReference type="RefSeq" id="WP_196398496.1">
    <property type="nucleotide sequence ID" value="NZ_JADNYM010000033.1"/>
</dbReference>
<organism evidence="6 7">
    <name type="scientific">Arthrobacter terrae</name>
    <dbReference type="NCBI Taxonomy" id="2935737"/>
    <lineage>
        <taxon>Bacteria</taxon>
        <taxon>Bacillati</taxon>
        <taxon>Actinomycetota</taxon>
        <taxon>Actinomycetes</taxon>
        <taxon>Micrococcales</taxon>
        <taxon>Micrococcaceae</taxon>
        <taxon>Arthrobacter</taxon>
    </lineage>
</organism>
<dbReference type="InterPro" id="IPR032808">
    <property type="entry name" value="DoxX"/>
</dbReference>
<comment type="caution">
    <text evidence="6">The sequence shown here is derived from an EMBL/GenBank/DDBJ whole genome shotgun (WGS) entry which is preliminary data.</text>
</comment>
<evidence type="ECO:0000256" key="3">
    <source>
        <dbReference type="ARBA" id="ARBA00022989"/>
    </source>
</evidence>
<dbReference type="EMBL" id="JADNYM010000033">
    <property type="protein sequence ID" value="MBG0741560.1"/>
    <property type="molecule type" value="Genomic_DNA"/>
</dbReference>
<evidence type="ECO:0000313" key="7">
    <source>
        <dbReference type="Proteomes" id="UP000655366"/>
    </source>
</evidence>
<gene>
    <name evidence="6" type="ORF">IV500_19550</name>
</gene>
<sequence length="171" mass="18083">MSIVRLLARPMLASSFILSGLDRLRHADQTAKQLSPVLSTAVAALPFATDEKMLARVIGGTQLGAGVMLAAGKFSRLSALLLTLTSTLNAVVEYRTADSSTSEGRTQRRHQLLKNVSLAGGMLLAAVDTAGKPGLAWRAGHLAEAGKKNTRKQLKHADKAVRRVANEVTGS</sequence>
<evidence type="ECO:0000256" key="2">
    <source>
        <dbReference type="ARBA" id="ARBA00022692"/>
    </source>
</evidence>
<reference evidence="6 7" key="1">
    <citation type="submission" date="2020-11" db="EMBL/GenBank/DDBJ databases">
        <title>Arthrobacter antarcticus sp. nov., isolated from Antarctic Soil.</title>
        <authorList>
            <person name="Li J."/>
        </authorList>
    </citation>
    <scope>NUCLEOTIDE SEQUENCE [LARGE SCALE GENOMIC DNA]</scope>
    <source>
        <strain evidence="6 7">Z1-20</strain>
    </source>
</reference>
<evidence type="ECO:0000256" key="4">
    <source>
        <dbReference type="ARBA" id="ARBA00023136"/>
    </source>
</evidence>
<feature type="region of interest" description="Disordered" evidence="5">
    <location>
        <begin position="147"/>
        <end position="171"/>
    </location>
</feature>
<dbReference type="Proteomes" id="UP000655366">
    <property type="component" value="Unassembled WGS sequence"/>
</dbReference>
<keyword evidence="7" id="KW-1185">Reference proteome</keyword>
<evidence type="ECO:0000313" key="6">
    <source>
        <dbReference type="EMBL" id="MBG0741560.1"/>
    </source>
</evidence>
<accession>A0A931CSD1</accession>
<dbReference type="GO" id="GO:0016020">
    <property type="term" value="C:membrane"/>
    <property type="evidence" value="ECO:0007669"/>
    <property type="project" value="UniProtKB-SubCell"/>
</dbReference>
<keyword evidence="2" id="KW-0812">Transmembrane</keyword>
<evidence type="ECO:0000256" key="1">
    <source>
        <dbReference type="ARBA" id="ARBA00004141"/>
    </source>
</evidence>
<comment type="subcellular location">
    <subcellularLocation>
        <location evidence="1">Membrane</location>
        <topology evidence="1">Multi-pass membrane protein</topology>
    </subcellularLocation>
</comment>
<protein>
    <submittedName>
        <fullName evidence="6">DoxX family membrane protein</fullName>
    </submittedName>
</protein>
<dbReference type="AlphaFoldDB" id="A0A931CSD1"/>
<dbReference type="Pfam" id="PF07681">
    <property type="entry name" value="DoxX"/>
    <property type="match status" value="1"/>
</dbReference>
<proteinExistence type="predicted"/>
<feature type="compositionally biased region" description="Basic and acidic residues" evidence="5">
    <location>
        <begin position="155"/>
        <end position="165"/>
    </location>
</feature>